<sequence>MSEPWLSLARWAIVVAWAMVAVFIGDPLVRRVFRAAGDGTGGPAAREGAGATPEAGGDDAPDAGAAPPDEGTDDGADASSAIEAAGARLKGGKAIGWLERLATFATILAGFPAGIAAVVAVKGLARYPDLKASDGTAERFILGTFTSLLVAAAGAGAAHWCLGLLP</sequence>
<dbReference type="EMBL" id="CP154795">
    <property type="protein sequence ID" value="XAN08107.1"/>
    <property type="molecule type" value="Genomic_DNA"/>
</dbReference>
<organism evidence="3 4">
    <name type="scientific">Ammonicoccus fulvus</name>
    <dbReference type="NCBI Taxonomy" id="3138240"/>
    <lineage>
        <taxon>Bacteria</taxon>
        <taxon>Bacillati</taxon>
        <taxon>Actinomycetota</taxon>
        <taxon>Actinomycetes</taxon>
        <taxon>Propionibacteriales</taxon>
        <taxon>Propionibacteriaceae</taxon>
        <taxon>Ammonicoccus</taxon>
    </lineage>
</organism>
<keyword evidence="2" id="KW-0812">Transmembrane</keyword>
<feature type="transmembrane region" description="Helical" evidence="2">
    <location>
        <begin position="6"/>
        <end position="24"/>
    </location>
</feature>
<accession>A0ABZ3FPV1</accession>
<keyword evidence="2" id="KW-0472">Membrane</keyword>
<feature type="compositionally biased region" description="Low complexity" evidence="1">
    <location>
        <begin position="43"/>
        <end position="55"/>
    </location>
</feature>
<keyword evidence="2" id="KW-1133">Transmembrane helix</keyword>
<reference evidence="3 4" key="1">
    <citation type="submission" date="2024-04" db="EMBL/GenBank/DDBJ databases">
        <title>Isolation of an actinomycete strain from pig manure.</title>
        <authorList>
            <person name="Gong T."/>
            <person name="Yu Z."/>
            <person name="An M."/>
            <person name="Wei C."/>
            <person name="Yang W."/>
            <person name="Liu L."/>
        </authorList>
    </citation>
    <scope>NUCLEOTIDE SEQUENCE [LARGE SCALE GENOMIC DNA]</scope>
    <source>
        <strain evidence="3 4">ZF39</strain>
    </source>
</reference>
<gene>
    <name evidence="3" type="ORF">AADG42_12620</name>
</gene>
<proteinExistence type="predicted"/>
<evidence type="ECO:0000313" key="4">
    <source>
        <dbReference type="Proteomes" id="UP001442841"/>
    </source>
</evidence>
<protein>
    <submittedName>
        <fullName evidence="3">Uncharacterized protein</fullName>
    </submittedName>
</protein>
<keyword evidence="4" id="KW-1185">Reference proteome</keyword>
<dbReference type="Proteomes" id="UP001442841">
    <property type="component" value="Chromosome"/>
</dbReference>
<evidence type="ECO:0000313" key="3">
    <source>
        <dbReference type="EMBL" id="XAN08107.1"/>
    </source>
</evidence>
<name>A0ABZ3FPV1_9ACTN</name>
<evidence type="ECO:0000256" key="2">
    <source>
        <dbReference type="SAM" id="Phobius"/>
    </source>
</evidence>
<feature type="region of interest" description="Disordered" evidence="1">
    <location>
        <begin position="39"/>
        <end position="78"/>
    </location>
</feature>
<evidence type="ECO:0000256" key="1">
    <source>
        <dbReference type="SAM" id="MobiDB-lite"/>
    </source>
</evidence>
<feature type="transmembrane region" description="Helical" evidence="2">
    <location>
        <begin position="140"/>
        <end position="165"/>
    </location>
</feature>
<feature type="transmembrane region" description="Helical" evidence="2">
    <location>
        <begin position="101"/>
        <end position="120"/>
    </location>
</feature>
<dbReference type="RefSeq" id="WP_425309563.1">
    <property type="nucleotide sequence ID" value="NZ_CP154795.1"/>
</dbReference>